<feature type="transmembrane region" description="Helical" evidence="1">
    <location>
        <begin position="88"/>
        <end position="107"/>
    </location>
</feature>
<feature type="transmembrane region" description="Helical" evidence="1">
    <location>
        <begin position="33"/>
        <end position="50"/>
    </location>
</feature>
<evidence type="ECO:0000313" key="2">
    <source>
        <dbReference type="EMBL" id="SUO98292.1"/>
    </source>
</evidence>
<keyword evidence="1" id="KW-0812">Transmembrane</keyword>
<dbReference type="OrthoDB" id="9985566at2"/>
<protein>
    <submittedName>
        <fullName evidence="2">Uncharacterized protein</fullName>
    </submittedName>
</protein>
<keyword evidence="1" id="KW-0472">Membrane</keyword>
<dbReference type="AlphaFoldDB" id="A0A380N155"/>
<dbReference type="EMBL" id="UHIA01000004">
    <property type="protein sequence ID" value="SUO98292.1"/>
    <property type="molecule type" value="Genomic_DNA"/>
</dbReference>
<evidence type="ECO:0000313" key="3">
    <source>
        <dbReference type="Proteomes" id="UP000254575"/>
    </source>
</evidence>
<evidence type="ECO:0000256" key="1">
    <source>
        <dbReference type="SAM" id="Phobius"/>
    </source>
</evidence>
<sequence>MKRQGIGYVLTLTALAILLGGFALAAYCSNGTVFQRALGAAMTLLPLLLFTPRAIKRDLRAYQALALMAPVYLFFGGIIWLWHSPWWGAWFCLGAALLEIGTILHNYRKRVRKKNRG</sequence>
<organism evidence="2 3">
    <name type="scientific">Suttonella indologenes</name>
    <dbReference type="NCBI Taxonomy" id="13276"/>
    <lineage>
        <taxon>Bacteria</taxon>
        <taxon>Pseudomonadati</taxon>
        <taxon>Pseudomonadota</taxon>
        <taxon>Gammaproteobacteria</taxon>
        <taxon>Cardiobacteriales</taxon>
        <taxon>Cardiobacteriaceae</taxon>
        <taxon>Suttonella</taxon>
    </lineage>
</organism>
<gene>
    <name evidence="2" type="ORF">NCTC10717_02034</name>
</gene>
<accession>A0A380N155</accession>
<reference evidence="2 3" key="1">
    <citation type="submission" date="2018-06" db="EMBL/GenBank/DDBJ databases">
        <authorList>
            <consortium name="Pathogen Informatics"/>
            <person name="Doyle S."/>
        </authorList>
    </citation>
    <scope>NUCLEOTIDE SEQUENCE [LARGE SCALE GENOMIC DNA]</scope>
    <source>
        <strain evidence="2 3">NCTC10717</strain>
    </source>
</reference>
<dbReference type="RefSeq" id="WP_115219136.1">
    <property type="nucleotide sequence ID" value="NZ_UHIA01000004.1"/>
</dbReference>
<name>A0A380N155_9GAMM</name>
<dbReference type="Proteomes" id="UP000254575">
    <property type="component" value="Unassembled WGS sequence"/>
</dbReference>
<keyword evidence="1" id="KW-1133">Transmembrane helix</keyword>
<feature type="transmembrane region" description="Helical" evidence="1">
    <location>
        <begin position="7"/>
        <end position="27"/>
    </location>
</feature>
<feature type="transmembrane region" description="Helical" evidence="1">
    <location>
        <begin position="62"/>
        <end position="82"/>
    </location>
</feature>
<proteinExistence type="predicted"/>
<keyword evidence="3" id="KW-1185">Reference proteome</keyword>